<evidence type="ECO:0000256" key="3">
    <source>
        <dbReference type="ARBA" id="ARBA00023110"/>
    </source>
</evidence>
<dbReference type="GO" id="GO:0006457">
    <property type="term" value="P:protein folding"/>
    <property type="evidence" value="ECO:0007669"/>
    <property type="project" value="InterPro"/>
</dbReference>
<dbReference type="OrthoDB" id="9814548at2"/>
<organism evidence="8 9">
    <name type="scientific">Marinilabilia rubra</name>
    <dbReference type="NCBI Taxonomy" id="2162893"/>
    <lineage>
        <taxon>Bacteria</taxon>
        <taxon>Pseudomonadati</taxon>
        <taxon>Bacteroidota</taxon>
        <taxon>Bacteroidia</taxon>
        <taxon>Marinilabiliales</taxon>
        <taxon>Marinilabiliaceae</taxon>
        <taxon>Marinilabilia</taxon>
    </lineage>
</organism>
<dbReference type="EC" id="5.2.1.8" evidence="6"/>
<dbReference type="Proteomes" id="UP000244956">
    <property type="component" value="Unassembled WGS sequence"/>
</dbReference>
<comment type="caution">
    <text evidence="8">The sequence shown here is derived from an EMBL/GenBank/DDBJ whole genome shotgun (WGS) entry which is preliminary data.</text>
</comment>
<accession>A0A2U2BE59</accession>
<gene>
    <name evidence="8" type="ORF">DDZ16_02305</name>
</gene>
<comment type="catalytic activity">
    <reaction evidence="1 5 6">
        <text>[protein]-peptidylproline (omega=180) = [protein]-peptidylproline (omega=0)</text>
        <dbReference type="Rhea" id="RHEA:16237"/>
        <dbReference type="Rhea" id="RHEA-COMP:10747"/>
        <dbReference type="Rhea" id="RHEA-COMP:10748"/>
        <dbReference type="ChEBI" id="CHEBI:83833"/>
        <dbReference type="ChEBI" id="CHEBI:83834"/>
        <dbReference type="EC" id="5.2.1.8"/>
    </reaction>
</comment>
<reference evidence="8 9" key="1">
    <citation type="submission" date="2018-05" db="EMBL/GenBank/DDBJ databases">
        <title>Marinilabilia rubrum sp. nov., isolated from saltern sediment.</title>
        <authorList>
            <person name="Zhang R."/>
        </authorList>
    </citation>
    <scope>NUCLEOTIDE SEQUENCE [LARGE SCALE GENOMIC DNA]</scope>
    <source>
        <strain evidence="8 9">WTE16</strain>
    </source>
</reference>
<dbReference type="Gene3D" id="6.10.250.2970">
    <property type="match status" value="1"/>
</dbReference>
<dbReference type="Pfam" id="PF00254">
    <property type="entry name" value="FKBP_C"/>
    <property type="match status" value="1"/>
</dbReference>
<sequence>MSYLTAVRQVFQNLTINCMGRREKRQKSKGSAGNNRKVGEEFLAQNARKPGVVETESGLQYLIVDEGEGEKPDEWSTVEIHQRVLLLNGTILGDTYRANQTSIVPVNELIEGLQEGLPLMSVGSPYKFWVASDLAWGRKGTGNKIPPNAVLHFDIRLVSIT</sequence>
<keyword evidence="3 5" id="KW-0697">Rotamase</keyword>
<dbReference type="Gene3D" id="3.10.50.40">
    <property type="match status" value="1"/>
</dbReference>
<evidence type="ECO:0000256" key="6">
    <source>
        <dbReference type="RuleBase" id="RU003915"/>
    </source>
</evidence>
<evidence type="ECO:0000259" key="7">
    <source>
        <dbReference type="PROSITE" id="PS50059"/>
    </source>
</evidence>
<dbReference type="PANTHER" id="PTHR43811">
    <property type="entry name" value="FKBP-TYPE PEPTIDYL-PROLYL CIS-TRANS ISOMERASE FKPA"/>
    <property type="match status" value="1"/>
</dbReference>
<evidence type="ECO:0000256" key="4">
    <source>
        <dbReference type="ARBA" id="ARBA00023235"/>
    </source>
</evidence>
<name>A0A2U2BE59_9BACT</name>
<dbReference type="PANTHER" id="PTHR43811:SF57">
    <property type="entry name" value="FKBP-TYPE PEPTIDYL-PROLYL CIS-TRANS ISOMERASE FKPA-RELATED"/>
    <property type="match status" value="1"/>
</dbReference>
<feature type="domain" description="PPIase FKBP-type" evidence="7">
    <location>
        <begin position="75"/>
        <end position="161"/>
    </location>
</feature>
<evidence type="ECO:0000256" key="2">
    <source>
        <dbReference type="ARBA" id="ARBA00006577"/>
    </source>
</evidence>
<dbReference type="Pfam" id="PF01346">
    <property type="entry name" value="FKBP_N"/>
    <property type="match status" value="1"/>
</dbReference>
<dbReference type="EMBL" id="QEWP01000001">
    <property type="protein sequence ID" value="PWE01338.1"/>
    <property type="molecule type" value="Genomic_DNA"/>
</dbReference>
<dbReference type="SUPFAM" id="SSF54534">
    <property type="entry name" value="FKBP-like"/>
    <property type="match status" value="1"/>
</dbReference>
<evidence type="ECO:0000256" key="1">
    <source>
        <dbReference type="ARBA" id="ARBA00000971"/>
    </source>
</evidence>
<keyword evidence="9" id="KW-1185">Reference proteome</keyword>
<comment type="similarity">
    <text evidence="2 6">Belongs to the FKBP-type PPIase family.</text>
</comment>
<evidence type="ECO:0000313" key="8">
    <source>
        <dbReference type="EMBL" id="PWE01338.1"/>
    </source>
</evidence>
<evidence type="ECO:0000313" key="9">
    <source>
        <dbReference type="Proteomes" id="UP000244956"/>
    </source>
</evidence>
<dbReference type="PROSITE" id="PS50059">
    <property type="entry name" value="FKBP_PPIASE"/>
    <property type="match status" value="1"/>
</dbReference>
<proteinExistence type="inferred from homology"/>
<dbReference type="InterPro" id="IPR000774">
    <property type="entry name" value="PPIase_FKBP_N"/>
</dbReference>
<keyword evidence="4 5" id="KW-0413">Isomerase</keyword>
<dbReference type="RefSeq" id="WP_109262788.1">
    <property type="nucleotide sequence ID" value="NZ_QEWP01000001.1"/>
</dbReference>
<evidence type="ECO:0000256" key="5">
    <source>
        <dbReference type="PROSITE-ProRule" id="PRU00277"/>
    </source>
</evidence>
<dbReference type="AlphaFoldDB" id="A0A2U2BE59"/>
<protein>
    <recommendedName>
        <fullName evidence="6">Peptidyl-prolyl cis-trans isomerase</fullName>
        <ecNumber evidence="6">5.2.1.8</ecNumber>
    </recommendedName>
</protein>
<dbReference type="InterPro" id="IPR001179">
    <property type="entry name" value="PPIase_FKBP_dom"/>
</dbReference>
<dbReference type="GO" id="GO:0003755">
    <property type="term" value="F:peptidyl-prolyl cis-trans isomerase activity"/>
    <property type="evidence" value="ECO:0007669"/>
    <property type="project" value="UniProtKB-UniRule"/>
</dbReference>
<dbReference type="InterPro" id="IPR046357">
    <property type="entry name" value="PPIase_dom_sf"/>
</dbReference>